<dbReference type="InterPro" id="IPR011042">
    <property type="entry name" value="6-blade_b-propeller_TolB-like"/>
</dbReference>
<dbReference type="InterPro" id="IPR019546">
    <property type="entry name" value="TAT_signal_bac_arc"/>
</dbReference>
<dbReference type="GO" id="GO:0043161">
    <property type="term" value="P:proteasome-mediated ubiquitin-dependent protein catabolic process"/>
    <property type="evidence" value="ECO:0007669"/>
    <property type="project" value="TreeGrafter"/>
</dbReference>
<dbReference type="Gene3D" id="2.120.10.30">
    <property type="entry name" value="TolB, C-terminal domain"/>
    <property type="match status" value="2"/>
</dbReference>
<dbReference type="RefSeq" id="WP_145056388.1">
    <property type="nucleotide sequence ID" value="NZ_CP036433.1"/>
</dbReference>
<proteinExistence type="predicted"/>
<dbReference type="GO" id="GO:0000209">
    <property type="term" value="P:protein polyubiquitination"/>
    <property type="evidence" value="ECO:0007669"/>
    <property type="project" value="TreeGrafter"/>
</dbReference>
<name>A0A518E0L2_9BACT</name>
<dbReference type="InterPro" id="IPR050952">
    <property type="entry name" value="TRIM-NHL_E3_ligases"/>
</dbReference>
<evidence type="ECO:0000313" key="2">
    <source>
        <dbReference type="Proteomes" id="UP000317648"/>
    </source>
</evidence>
<dbReference type="OrthoDB" id="9799230at2"/>
<dbReference type="NCBIfam" id="TIGR01409">
    <property type="entry name" value="TAT_signal_seq"/>
    <property type="match status" value="1"/>
</dbReference>
<dbReference type="GO" id="GO:0061630">
    <property type="term" value="F:ubiquitin protein ligase activity"/>
    <property type="evidence" value="ECO:0007669"/>
    <property type="project" value="TreeGrafter"/>
</dbReference>
<accession>A0A518E0L2</accession>
<dbReference type="PANTHER" id="PTHR24104:SF25">
    <property type="entry name" value="PROTEIN LIN-41"/>
    <property type="match status" value="1"/>
</dbReference>
<gene>
    <name evidence="1" type="ORF">Pla8534_54750</name>
</gene>
<dbReference type="InterPro" id="IPR006311">
    <property type="entry name" value="TAT_signal"/>
</dbReference>
<reference evidence="1 2" key="1">
    <citation type="submission" date="2019-02" db="EMBL/GenBank/DDBJ databases">
        <title>Deep-cultivation of Planctomycetes and their phenomic and genomic characterization uncovers novel biology.</title>
        <authorList>
            <person name="Wiegand S."/>
            <person name="Jogler M."/>
            <person name="Boedeker C."/>
            <person name="Pinto D."/>
            <person name="Vollmers J."/>
            <person name="Rivas-Marin E."/>
            <person name="Kohn T."/>
            <person name="Peeters S.H."/>
            <person name="Heuer A."/>
            <person name="Rast P."/>
            <person name="Oberbeckmann S."/>
            <person name="Bunk B."/>
            <person name="Jeske O."/>
            <person name="Meyerdierks A."/>
            <person name="Storesund J.E."/>
            <person name="Kallscheuer N."/>
            <person name="Luecker S."/>
            <person name="Lage O.M."/>
            <person name="Pohl T."/>
            <person name="Merkel B.J."/>
            <person name="Hornburger P."/>
            <person name="Mueller R.-W."/>
            <person name="Bruemmer F."/>
            <person name="Labrenz M."/>
            <person name="Spormann A.M."/>
            <person name="Op den Camp H."/>
            <person name="Overmann J."/>
            <person name="Amann R."/>
            <person name="Jetten M.S.M."/>
            <person name="Mascher T."/>
            <person name="Medema M.H."/>
            <person name="Devos D.P."/>
            <person name="Kaster A.-K."/>
            <person name="Ovreas L."/>
            <person name="Rohde M."/>
            <person name="Galperin M.Y."/>
            <person name="Jogler C."/>
        </authorList>
    </citation>
    <scope>NUCLEOTIDE SEQUENCE [LARGE SCALE GENOMIC DNA]</scope>
    <source>
        <strain evidence="1 2">Pla85_3_4</strain>
    </source>
</reference>
<dbReference type="Proteomes" id="UP000317648">
    <property type="component" value="Chromosome"/>
</dbReference>
<dbReference type="AlphaFoldDB" id="A0A518E0L2"/>
<dbReference type="PANTHER" id="PTHR24104">
    <property type="entry name" value="E3 UBIQUITIN-PROTEIN LIGASE NHLRC1-RELATED"/>
    <property type="match status" value="1"/>
</dbReference>
<dbReference type="GO" id="GO:0008270">
    <property type="term" value="F:zinc ion binding"/>
    <property type="evidence" value="ECO:0007669"/>
    <property type="project" value="UniProtKB-KW"/>
</dbReference>
<dbReference type="EMBL" id="CP036433">
    <property type="protein sequence ID" value="QDU97625.1"/>
    <property type="molecule type" value="Genomic_DNA"/>
</dbReference>
<sequence>MTSAANSRPTATSASASRRQFLGAVGAGAAVLAAPSLLLAKKTDTANPVLGFGEFQYECVHDWGQLPSGHHYGNASHGVAIDKAGLIYITHYGAPGSIFVFDPDGKFVRAMGEEFVEQGHGVGHGIDIRDEDGQEFIYLSPSNTTLGFAKITLDGKIVWRKDRDTIARDSGLYEGDQRFRATNCSFSPDGGYYLGDGYGSGYLHHYDKNDKYVGSFGGTGTEDGKFRTPHGQWLDSRDGTPKIVVCDRANKRLQYFDLQGKYLSKLEGFLFPADIDIQGDLMLVPDLHCRVSLLDKENQVLTHLGDDPAWREKALDKFAMRGQRENWLPGKFVHPHDACFDKDGNIFVVEWVVTGRVSRLRKVS</sequence>
<dbReference type="SUPFAM" id="SSF63829">
    <property type="entry name" value="Calcium-dependent phosphotriesterase"/>
    <property type="match status" value="1"/>
</dbReference>
<dbReference type="PROSITE" id="PS51318">
    <property type="entry name" value="TAT"/>
    <property type="match status" value="1"/>
</dbReference>
<organism evidence="1 2">
    <name type="scientific">Lignipirellula cremea</name>
    <dbReference type="NCBI Taxonomy" id="2528010"/>
    <lineage>
        <taxon>Bacteria</taxon>
        <taxon>Pseudomonadati</taxon>
        <taxon>Planctomycetota</taxon>
        <taxon>Planctomycetia</taxon>
        <taxon>Pirellulales</taxon>
        <taxon>Pirellulaceae</taxon>
        <taxon>Lignipirellula</taxon>
    </lineage>
</organism>
<evidence type="ECO:0000313" key="1">
    <source>
        <dbReference type="EMBL" id="QDU97625.1"/>
    </source>
</evidence>
<dbReference type="KEGG" id="lcre:Pla8534_54750"/>
<protein>
    <submittedName>
        <fullName evidence="1">NHL repeat protein</fullName>
    </submittedName>
</protein>
<keyword evidence="2" id="KW-1185">Reference proteome</keyword>